<accession>A0A4R4IWW3</accession>
<sequence>MKLSDIGSTILLEIDKVKINDNRVFSKCEYHNPIGSNKDKTFSHIVNILEKEGKIRPGMTDERKEQIRFSGAEIYETPKELFLNGAVSATNDYTKSGDGRD</sequence>
<dbReference type="Proteomes" id="UP000295550">
    <property type="component" value="Unassembled WGS sequence"/>
</dbReference>
<proteinExistence type="predicted"/>
<dbReference type="InterPro" id="IPR036052">
    <property type="entry name" value="TrpB-like_PALP_sf"/>
</dbReference>
<name>A0A4R4IWW3_PHOLU</name>
<organism evidence="1 2">
    <name type="scientific">Photorhabdus luminescens subsp. mexicana</name>
    <dbReference type="NCBI Taxonomy" id="2100167"/>
    <lineage>
        <taxon>Bacteria</taxon>
        <taxon>Pseudomonadati</taxon>
        <taxon>Pseudomonadota</taxon>
        <taxon>Gammaproteobacteria</taxon>
        <taxon>Enterobacterales</taxon>
        <taxon>Morganellaceae</taxon>
        <taxon>Photorhabdus</taxon>
    </lineage>
</organism>
<evidence type="ECO:0008006" key="3">
    <source>
        <dbReference type="Google" id="ProtNLM"/>
    </source>
</evidence>
<dbReference type="SUPFAM" id="SSF53686">
    <property type="entry name" value="Tryptophan synthase beta subunit-like PLP-dependent enzymes"/>
    <property type="match status" value="1"/>
</dbReference>
<dbReference type="AlphaFoldDB" id="A0A4R4IWW3"/>
<evidence type="ECO:0000313" key="2">
    <source>
        <dbReference type="Proteomes" id="UP000295550"/>
    </source>
</evidence>
<reference evidence="1 2" key="1">
    <citation type="journal article" date="2019" name="Int. J. Syst. Evol. Microbiol.">
        <title>Photorhabdus khanii subsp. guanajuatensis subsp. nov., isolated from Heterorhabditis atacamensis, and Photorhabdus luminescens subsp. mexicana subsp. nov., isolated from Heterorhabditis mexicana entomopathogenic nematodes.</title>
        <authorList>
            <person name="Machado R.A.R."/>
            <person name="Bruno P."/>
            <person name="Arce C.C.M."/>
            <person name="Liechti N."/>
            <person name="Kohler A."/>
            <person name="Bernal J."/>
            <person name="Bruggmann R."/>
            <person name="Turlings T.C.J."/>
        </authorList>
    </citation>
    <scope>NUCLEOTIDE SEQUENCE [LARGE SCALE GENOMIC DNA]</scope>
    <source>
        <strain evidence="1 2">MEX47-22</strain>
    </source>
</reference>
<dbReference type="Gene3D" id="3.40.50.1100">
    <property type="match status" value="2"/>
</dbReference>
<dbReference type="EMBL" id="PUJX01000030">
    <property type="protein sequence ID" value="TDB45437.1"/>
    <property type="molecule type" value="Genomic_DNA"/>
</dbReference>
<comment type="caution">
    <text evidence="1">The sequence shown here is derived from an EMBL/GenBank/DDBJ whole genome shotgun (WGS) entry which is preliminary data.</text>
</comment>
<protein>
    <recommendedName>
        <fullName evidence="3">Pyridoxal-phosphate dependent enzyme</fullName>
    </recommendedName>
</protein>
<dbReference type="RefSeq" id="WP_132347842.1">
    <property type="nucleotide sequence ID" value="NZ_CAWOLF010000030.1"/>
</dbReference>
<gene>
    <name evidence="1" type="ORF">C5468_20795</name>
</gene>
<evidence type="ECO:0000313" key="1">
    <source>
        <dbReference type="EMBL" id="TDB45437.1"/>
    </source>
</evidence>